<dbReference type="RefSeq" id="WP_341406163.1">
    <property type="nucleotide sequence ID" value="NZ_JBBUKT010000007.1"/>
</dbReference>
<proteinExistence type="predicted"/>
<evidence type="ECO:0000313" key="3">
    <source>
        <dbReference type="Proteomes" id="UP001371305"/>
    </source>
</evidence>
<feature type="region of interest" description="Disordered" evidence="1">
    <location>
        <begin position="34"/>
        <end position="68"/>
    </location>
</feature>
<name>A0ABU9AXD7_9BACT</name>
<keyword evidence="3" id="KW-1185">Reference proteome</keyword>
<dbReference type="Pfam" id="PF19577">
    <property type="entry name" value="DcaP"/>
    <property type="match status" value="1"/>
</dbReference>
<dbReference type="EMBL" id="JBBUKT010000007">
    <property type="protein sequence ID" value="MEK7952406.1"/>
    <property type="molecule type" value="Genomic_DNA"/>
</dbReference>
<reference evidence="2 3" key="1">
    <citation type="submission" date="2024-04" db="EMBL/GenBank/DDBJ databases">
        <title>Luteolibacter sp. isolated from soil.</title>
        <authorList>
            <person name="An J."/>
        </authorList>
    </citation>
    <scope>NUCLEOTIDE SEQUENCE [LARGE SCALE GENOMIC DNA]</scope>
    <source>
        <strain evidence="2 3">Y139</strain>
    </source>
</reference>
<feature type="compositionally biased region" description="Basic and acidic residues" evidence="1">
    <location>
        <begin position="34"/>
        <end position="48"/>
    </location>
</feature>
<comment type="caution">
    <text evidence="2">The sequence shown here is derived from an EMBL/GenBank/DDBJ whole genome shotgun (WGS) entry which is preliminary data.</text>
</comment>
<evidence type="ECO:0000256" key="1">
    <source>
        <dbReference type="SAM" id="MobiDB-lite"/>
    </source>
</evidence>
<dbReference type="InterPro" id="IPR045748">
    <property type="entry name" value="DcaP"/>
</dbReference>
<evidence type="ECO:0000313" key="2">
    <source>
        <dbReference type="EMBL" id="MEK7952406.1"/>
    </source>
</evidence>
<gene>
    <name evidence="2" type="ORF">WKV53_17980</name>
</gene>
<organism evidence="2 3">
    <name type="scientific">Luteolibacter soli</name>
    <dbReference type="NCBI Taxonomy" id="3135280"/>
    <lineage>
        <taxon>Bacteria</taxon>
        <taxon>Pseudomonadati</taxon>
        <taxon>Verrucomicrobiota</taxon>
        <taxon>Verrucomicrobiia</taxon>
        <taxon>Verrucomicrobiales</taxon>
        <taxon>Verrucomicrobiaceae</taxon>
        <taxon>Luteolibacter</taxon>
    </lineage>
</organism>
<accession>A0ABU9AXD7</accession>
<protein>
    <submittedName>
        <fullName evidence="2">DcaP family trimeric outer membrane transporter</fullName>
    </submittedName>
</protein>
<dbReference type="SUPFAM" id="SSF56935">
    <property type="entry name" value="Porins"/>
    <property type="match status" value="1"/>
</dbReference>
<sequence>MPAARGDDVEDMKKSLATMEQTIAELKTRIAVLEEEKAADKEKPEPAHAHHHASAPEPAAEPAPAAPASTPAITNAVVVAPQPGSAGSASTVRDYDGFQDLQQAAPRPENKPLDPELKGFILIPGTDTMVKLGGSARVDAITDFANNGNPNQFIPSTIPVGNQTGFGGDERSTIHGKGTRISLEIRRPTEQFGNLRIYNENDFFGDSTSNAMTFRVRHFYGQAWNFLIGQTFSGFMNPDAWPDVLDYQGPAGILNRRQAQIRYTQPLWDDCGEGHAYISVEYPESDILDSTLPASSKERSSTPDLIIGGRWEGDYGNIQLAGIGRSIGFESDAGPQGDTVGWGVSLSGQWHMTEDDDLSAQVAYGEGIARYVNDFNGNNLDAAWVGDDLEAIPIFAPMVGYTHRWNEHFRSTLTASWVMADLPSTVSALTPENTASFSANLVWQPTKSFRLGLEYLFGTKETYDGTDGDAQRLNFVIRYDLVK</sequence>
<dbReference type="Proteomes" id="UP001371305">
    <property type="component" value="Unassembled WGS sequence"/>
</dbReference>